<reference evidence="1" key="1">
    <citation type="submission" date="2019-08" db="EMBL/GenBank/DDBJ databases">
        <authorList>
            <person name="Kucharzyk K."/>
            <person name="Murdoch R.W."/>
            <person name="Higgins S."/>
            <person name="Loffler F."/>
        </authorList>
    </citation>
    <scope>NUCLEOTIDE SEQUENCE</scope>
</reference>
<proteinExistence type="predicted"/>
<comment type="caution">
    <text evidence="1">The sequence shown here is derived from an EMBL/GenBank/DDBJ whole genome shotgun (WGS) entry which is preliminary data.</text>
</comment>
<accession>A0A645JFW0</accession>
<dbReference type="AntiFam" id="ANF00173">
    <property type="entry name" value="Shadow ORF (opposite ppk)"/>
</dbReference>
<dbReference type="EMBL" id="VSSQ01140797">
    <property type="protein sequence ID" value="MPN62588.1"/>
    <property type="molecule type" value="Genomic_DNA"/>
</dbReference>
<organism evidence="1">
    <name type="scientific">bioreactor metagenome</name>
    <dbReference type="NCBI Taxonomy" id="1076179"/>
    <lineage>
        <taxon>unclassified sequences</taxon>
        <taxon>metagenomes</taxon>
        <taxon>ecological metagenomes</taxon>
    </lineage>
</organism>
<name>A0A645JFW0_9ZZZZ</name>
<gene>
    <name evidence="1" type="ORF">SDC9_210339</name>
</gene>
<dbReference type="AlphaFoldDB" id="A0A645JFW0"/>
<protein>
    <submittedName>
        <fullName evidence="1">Uncharacterized protein</fullName>
    </submittedName>
</protein>
<sequence length="88" mass="9569">MVVAGAKVRVAAQLAALHAGDEQRLAVRLVHRQAEDHVHARAAQAPPLRQVVVLVEAGAGLKQYRYLLARLRSLAQRTHDWAVAAHAV</sequence>
<evidence type="ECO:0000313" key="1">
    <source>
        <dbReference type="EMBL" id="MPN62588.1"/>
    </source>
</evidence>